<protein>
    <submittedName>
        <fullName evidence="4">Acetyltransferase (GNAT) family protein</fullName>
    </submittedName>
</protein>
<dbReference type="Proteomes" id="UP000281975">
    <property type="component" value="Unassembled WGS sequence"/>
</dbReference>
<organism evidence="4 5">
    <name type="scientific">Kushneria sinocarnis</name>
    <dbReference type="NCBI Taxonomy" id="595502"/>
    <lineage>
        <taxon>Bacteria</taxon>
        <taxon>Pseudomonadati</taxon>
        <taxon>Pseudomonadota</taxon>
        <taxon>Gammaproteobacteria</taxon>
        <taxon>Oceanospirillales</taxon>
        <taxon>Halomonadaceae</taxon>
        <taxon>Kushneria</taxon>
    </lineage>
</organism>
<sequence length="172" mass="18654">MTSSVIERLETPEARPLAGLAELLRDSVAGGAAMGFLAPLSHEAAGRWWRHEAPAPGPHAPLWVASREGHIEGAVQLNACRKPSGRHRGEVLKLMVHSRARGQGLASRLMTTLEAHAATLGLTLLLLDTRSGSPAETLYTRLGWERYGEVPGYSLDPDGSGPWPTAFYFRRL</sequence>
<gene>
    <name evidence="4" type="ORF">C7446_0814</name>
</gene>
<keyword evidence="2" id="KW-0012">Acyltransferase</keyword>
<evidence type="ECO:0000313" key="5">
    <source>
        <dbReference type="Proteomes" id="UP000281975"/>
    </source>
</evidence>
<name>A0A420X040_9GAMM</name>
<dbReference type="Gene3D" id="3.40.630.30">
    <property type="match status" value="1"/>
</dbReference>
<accession>A0A420X040</accession>
<dbReference type="InterPro" id="IPR050832">
    <property type="entry name" value="Bact_Acetyltransf"/>
</dbReference>
<evidence type="ECO:0000259" key="3">
    <source>
        <dbReference type="PROSITE" id="PS51186"/>
    </source>
</evidence>
<dbReference type="Pfam" id="PF00583">
    <property type="entry name" value="Acetyltransf_1"/>
    <property type="match status" value="1"/>
</dbReference>
<dbReference type="CDD" id="cd04301">
    <property type="entry name" value="NAT_SF"/>
    <property type="match status" value="1"/>
</dbReference>
<dbReference type="EMBL" id="RBIN01000002">
    <property type="protein sequence ID" value="RKR06815.1"/>
    <property type="molecule type" value="Genomic_DNA"/>
</dbReference>
<proteinExistence type="predicted"/>
<dbReference type="RefSeq" id="WP_121171509.1">
    <property type="nucleotide sequence ID" value="NZ_RBIN01000002.1"/>
</dbReference>
<dbReference type="InterPro" id="IPR000182">
    <property type="entry name" value="GNAT_dom"/>
</dbReference>
<evidence type="ECO:0000313" key="4">
    <source>
        <dbReference type="EMBL" id="RKR06815.1"/>
    </source>
</evidence>
<dbReference type="PROSITE" id="PS51186">
    <property type="entry name" value="GNAT"/>
    <property type="match status" value="1"/>
</dbReference>
<dbReference type="AlphaFoldDB" id="A0A420X040"/>
<dbReference type="InterPro" id="IPR016181">
    <property type="entry name" value="Acyl_CoA_acyltransferase"/>
</dbReference>
<dbReference type="SUPFAM" id="SSF55729">
    <property type="entry name" value="Acyl-CoA N-acyltransferases (Nat)"/>
    <property type="match status" value="1"/>
</dbReference>
<keyword evidence="1 4" id="KW-0808">Transferase</keyword>
<dbReference type="PANTHER" id="PTHR43877">
    <property type="entry name" value="AMINOALKYLPHOSPHONATE N-ACETYLTRANSFERASE-RELATED-RELATED"/>
    <property type="match status" value="1"/>
</dbReference>
<evidence type="ECO:0000256" key="2">
    <source>
        <dbReference type="ARBA" id="ARBA00023315"/>
    </source>
</evidence>
<reference evidence="4 5" key="1">
    <citation type="submission" date="2018-10" db="EMBL/GenBank/DDBJ databases">
        <title>Genomic Encyclopedia of Type Strains, Phase IV (KMG-IV): sequencing the most valuable type-strain genomes for metagenomic binning, comparative biology and taxonomic classification.</title>
        <authorList>
            <person name="Goeker M."/>
        </authorList>
    </citation>
    <scope>NUCLEOTIDE SEQUENCE [LARGE SCALE GENOMIC DNA]</scope>
    <source>
        <strain evidence="4 5">DSM 23229</strain>
    </source>
</reference>
<comment type="caution">
    <text evidence="4">The sequence shown here is derived from an EMBL/GenBank/DDBJ whole genome shotgun (WGS) entry which is preliminary data.</text>
</comment>
<dbReference type="GO" id="GO:0016747">
    <property type="term" value="F:acyltransferase activity, transferring groups other than amino-acyl groups"/>
    <property type="evidence" value="ECO:0007669"/>
    <property type="project" value="InterPro"/>
</dbReference>
<feature type="domain" description="N-acetyltransferase" evidence="3">
    <location>
        <begin position="7"/>
        <end position="172"/>
    </location>
</feature>
<evidence type="ECO:0000256" key="1">
    <source>
        <dbReference type="ARBA" id="ARBA00022679"/>
    </source>
</evidence>
<dbReference type="OrthoDB" id="3389160at2"/>
<keyword evidence="5" id="KW-1185">Reference proteome</keyword>